<evidence type="ECO:0000313" key="2">
    <source>
        <dbReference type="Proteomes" id="UP000027982"/>
    </source>
</evidence>
<evidence type="ECO:0000313" key="1">
    <source>
        <dbReference type="EMBL" id="AIE85739.1"/>
    </source>
</evidence>
<organism evidence="1 2">
    <name type="scientific">Fimbriimonas ginsengisoli Gsoil 348</name>
    <dbReference type="NCBI Taxonomy" id="661478"/>
    <lineage>
        <taxon>Bacteria</taxon>
        <taxon>Bacillati</taxon>
        <taxon>Armatimonadota</taxon>
        <taxon>Fimbriimonadia</taxon>
        <taxon>Fimbriimonadales</taxon>
        <taxon>Fimbriimonadaceae</taxon>
        <taxon>Fimbriimonas</taxon>
    </lineage>
</organism>
<dbReference type="RefSeq" id="WP_025225701.1">
    <property type="nucleotide sequence ID" value="NZ_CP007139.1"/>
</dbReference>
<dbReference type="Proteomes" id="UP000027982">
    <property type="component" value="Chromosome"/>
</dbReference>
<dbReference type="AlphaFoldDB" id="A0A068NVV3"/>
<dbReference type="HOGENOM" id="CLU_2787760_0_0_0"/>
<reference evidence="1 2" key="1">
    <citation type="journal article" date="2014" name="PLoS ONE">
        <title>The first complete genome sequence of the class fimbriimonadia in the phylum armatimonadetes.</title>
        <authorList>
            <person name="Hu Z.Y."/>
            <person name="Wang Y.Z."/>
            <person name="Im W.T."/>
            <person name="Wang S.Y."/>
            <person name="Zhao G.P."/>
            <person name="Zheng H.J."/>
            <person name="Quan Z.X."/>
        </authorList>
    </citation>
    <scope>NUCLEOTIDE SEQUENCE [LARGE SCALE GENOMIC DNA]</scope>
    <source>
        <strain evidence="1">Gsoil 348</strain>
    </source>
</reference>
<name>A0A068NVV3_FIMGI</name>
<dbReference type="KEGG" id="fgi:OP10G_2371"/>
<protein>
    <submittedName>
        <fullName evidence="1">Uncharacterized protein</fullName>
    </submittedName>
</protein>
<dbReference type="EMBL" id="CP007139">
    <property type="protein sequence ID" value="AIE85739.1"/>
    <property type="molecule type" value="Genomic_DNA"/>
</dbReference>
<dbReference type="OrthoDB" id="9990427at2"/>
<proteinExistence type="predicted"/>
<keyword evidence="2" id="KW-1185">Reference proteome</keyword>
<gene>
    <name evidence="1" type="ORF">OP10G_2371</name>
</gene>
<dbReference type="STRING" id="661478.OP10G_2371"/>
<accession>A0A068NVV3</accession>
<sequence>MIHCSSCGKQIEKVPDWLRGTKVDFVCNNCPNRQTKNIAFVSLDVEPKVKSVDDDEDIEIEEIPDEEE</sequence>